<evidence type="ECO:0000313" key="1">
    <source>
        <dbReference type="EMBL" id="QCD86477.1"/>
    </source>
</evidence>
<name>A0A4D6LD17_VIGUN</name>
<organism evidence="1 3">
    <name type="scientific">Vigna unguiculata</name>
    <name type="common">Cowpea</name>
    <dbReference type="NCBI Taxonomy" id="3917"/>
    <lineage>
        <taxon>Eukaryota</taxon>
        <taxon>Viridiplantae</taxon>
        <taxon>Streptophyta</taxon>
        <taxon>Embryophyta</taxon>
        <taxon>Tracheophyta</taxon>
        <taxon>Spermatophyta</taxon>
        <taxon>Magnoliopsida</taxon>
        <taxon>eudicotyledons</taxon>
        <taxon>Gunneridae</taxon>
        <taxon>Pentapetalae</taxon>
        <taxon>rosids</taxon>
        <taxon>fabids</taxon>
        <taxon>Fabales</taxon>
        <taxon>Fabaceae</taxon>
        <taxon>Papilionoideae</taxon>
        <taxon>50 kb inversion clade</taxon>
        <taxon>NPAAA clade</taxon>
        <taxon>indigoferoid/millettioid clade</taxon>
        <taxon>Phaseoleae</taxon>
        <taxon>Vigna</taxon>
    </lineage>
</organism>
<dbReference type="EMBL" id="CP039347">
    <property type="protein sequence ID" value="QCD86478.1"/>
    <property type="molecule type" value="Genomic_DNA"/>
</dbReference>
<dbReference type="Proteomes" id="UP000501690">
    <property type="component" value="Linkage Group LG3"/>
</dbReference>
<dbReference type="EMBL" id="CP039347">
    <property type="protein sequence ID" value="QCD86477.1"/>
    <property type="molecule type" value="Genomic_DNA"/>
</dbReference>
<evidence type="ECO:0000313" key="3">
    <source>
        <dbReference type="Proteomes" id="UP000501690"/>
    </source>
</evidence>
<protein>
    <submittedName>
        <fullName evidence="1">Uncharacterized protein</fullName>
    </submittedName>
</protein>
<keyword evidence="3" id="KW-1185">Reference proteome</keyword>
<reference evidence="1 3" key="1">
    <citation type="submission" date="2019-04" db="EMBL/GenBank/DDBJ databases">
        <title>An improved genome assembly and genetic linkage map for asparagus bean, Vigna unguiculata ssp. sesquipedialis.</title>
        <authorList>
            <person name="Xia Q."/>
            <person name="Zhang R."/>
            <person name="Dong Y."/>
        </authorList>
    </citation>
    <scope>NUCLEOTIDE SEQUENCE [LARGE SCALE GENOMIC DNA]</scope>
    <source>
        <tissue evidence="1">Leaf</tissue>
    </source>
</reference>
<gene>
    <name evidence="1" type="ORF">DEO72_LG3g1000</name>
    <name evidence="2" type="ORF">DEO72_LG3g1001</name>
</gene>
<proteinExistence type="predicted"/>
<dbReference type="AlphaFoldDB" id="A0A4D6LD17"/>
<evidence type="ECO:0000313" key="2">
    <source>
        <dbReference type="EMBL" id="QCD86478.1"/>
    </source>
</evidence>
<accession>A0A4D6LD17</accession>
<sequence>MEGKHVAFLELWLEMLGGTGVSVRVVAHTAGLYSIEQSQVVASDVLILCREYELCFVLGTPPDIIECGP</sequence>